<dbReference type="SMART" id="SM00344">
    <property type="entry name" value="HTH_ASNC"/>
    <property type="match status" value="2"/>
</dbReference>
<evidence type="ECO:0000256" key="2">
    <source>
        <dbReference type="ARBA" id="ARBA00023125"/>
    </source>
</evidence>
<dbReference type="PRINTS" id="PR00033">
    <property type="entry name" value="HTHASNC"/>
</dbReference>
<keyword evidence="3" id="KW-0804">Transcription</keyword>
<reference evidence="5 6" key="1">
    <citation type="submission" date="2015-07" db="EMBL/GenBank/DDBJ databases">
        <title>Genome sequencing of Kibdelosporangium phytohabitans.</title>
        <authorList>
            <person name="Qin S."/>
            <person name="Xing K."/>
        </authorList>
    </citation>
    <scope>NUCLEOTIDE SEQUENCE [LARGE SCALE GENOMIC DNA]</scope>
    <source>
        <strain evidence="5 6">KLBMP1111</strain>
    </source>
</reference>
<evidence type="ECO:0000256" key="1">
    <source>
        <dbReference type="ARBA" id="ARBA00023015"/>
    </source>
</evidence>
<evidence type="ECO:0000256" key="3">
    <source>
        <dbReference type="ARBA" id="ARBA00023163"/>
    </source>
</evidence>
<organism evidence="5 6">
    <name type="scientific">Kibdelosporangium phytohabitans</name>
    <dbReference type="NCBI Taxonomy" id="860235"/>
    <lineage>
        <taxon>Bacteria</taxon>
        <taxon>Bacillati</taxon>
        <taxon>Actinomycetota</taxon>
        <taxon>Actinomycetes</taxon>
        <taxon>Pseudonocardiales</taxon>
        <taxon>Pseudonocardiaceae</taxon>
        <taxon>Kibdelosporangium</taxon>
    </lineage>
</organism>
<evidence type="ECO:0000259" key="4">
    <source>
        <dbReference type="PROSITE" id="PS50956"/>
    </source>
</evidence>
<evidence type="ECO:0000313" key="6">
    <source>
        <dbReference type="Proteomes" id="UP000063699"/>
    </source>
</evidence>
<dbReference type="InterPro" id="IPR019888">
    <property type="entry name" value="Tscrpt_reg_AsnC-like"/>
</dbReference>
<dbReference type="GO" id="GO:0043565">
    <property type="term" value="F:sequence-specific DNA binding"/>
    <property type="evidence" value="ECO:0007669"/>
    <property type="project" value="InterPro"/>
</dbReference>
<dbReference type="KEGG" id="kphy:AOZ06_49390"/>
<dbReference type="InterPro" id="IPR019887">
    <property type="entry name" value="Tscrpt_reg_AsnC/Lrp_C"/>
</dbReference>
<dbReference type="Proteomes" id="UP000063699">
    <property type="component" value="Chromosome"/>
</dbReference>
<accession>A0A0N9IBV8</accession>
<dbReference type="Gene3D" id="1.10.10.10">
    <property type="entry name" value="Winged helix-like DNA-binding domain superfamily/Winged helix DNA-binding domain"/>
    <property type="match status" value="2"/>
</dbReference>
<dbReference type="InterPro" id="IPR000485">
    <property type="entry name" value="AsnC-type_HTH_dom"/>
</dbReference>
<dbReference type="EMBL" id="CP012752">
    <property type="protein sequence ID" value="ALG13824.1"/>
    <property type="molecule type" value="Genomic_DNA"/>
</dbReference>
<evidence type="ECO:0000313" key="5">
    <source>
        <dbReference type="EMBL" id="ALG13824.1"/>
    </source>
</evidence>
<dbReference type="PANTHER" id="PTHR30154:SF34">
    <property type="entry name" value="TRANSCRIPTIONAL REGULATOR AZLB"/>
    <property type="match status" value="1"/>
</dbReference>
<dbReference type="PROSITE" id="PS50956">
    <property type="entry name" value="HTH_ASNC_2"/>
    <property type="match status" value="1"/>
</dbReference>
<dbReference type="SUPFAM" id="SSF46785">
    <property type="entry name" value="Winged helix' DNA-binding domain"/>
    <property type="match status" value="2"/>
</dbReference>
<dbReference type="InterPro" id="IPR011008">
    <property type="entry name" value="Dimeric_a/b-barrel"/>
</dbReference>
<name>A0A0N9IBV8_9PSEU</name>
<dbReference type="STRING" id="860235.AOZ06_49390"/>
<dbReference type="InterPro" id="IPR036390">
    <property type="entry name" value="WH_DNA-bd_sf"/>
</dbReference>
<dbReference type="AlphaFoldDB" id="A0A0N9IBV8"/>
<dbReference type="Gene3D" id="3.30.70.920">
    <property type="match status" value="1"/>
</dbReference>
<proteinExistence type="predicted"/>
<dbReference type="RefSeq" id="WP_054295707.1">
    <property type="nucleotide sequence ID" value="NZ_CP012752.1"/>
</dbReference>
<keyword evidence="1" id="KW-0805">Transcription regulation</keyword>
<keyword evidence="2" id="KW-0238">DNA-binding</keyword>
<dbReference type="GO" id="GO:0043200">
    <property type="term" value="P:response to amino acid"/>
    <property type="evidence" value="ECO:0007669"/>
    <property type="project" value="TreeGrafter"/>
</dbReference>
<dbReference type="Pfam" id="PF13404">
    <property type="entry name" value="HTH_AsnC-type"/>
    <property type="match status" value="2"/>
</dbReference>
<protein>
    <recommendedName>
        <fullName evidence="4">HTH asnC-type domain-containing protein</fullName>
    </recommendedName>
</protein>
<feature type="domain" description="HTH asnC-type" evidence="4">
    <location>
        <begin position="3"/>
        <end position="46"/>
    </location>
</feature>
<gene>
    <name evidence="5" type="ORF">AOZ06_49390</name>
</gene>
<dbReference type="InterPro" id="IPR036388">
    <property type="entry name" value="WH-like_DNA-bd_sf"/>
</dbReference>
<keyword evidence="6" id="KW-1185">Reference proteome</keyword>
<sequence length="319" mass="35076">MEVDEIDRALIHALEVDGRAPFNRIGEVLGLSDQTVARRYRRLRAESVARVVGQTAPWRVGQVRWYLRIRVEPSVAVSVATSLARRPGTYWVQMNSGGTEITCVAQAVSAEEPDNLLLRQLPRTPRVIDVTAQSVLNVFLGDEAVYPSLVSALTPDQVAALRPALSITDETINLDDADQRMLAVLERDGRAGIAELAKATGWSESRARRRLDFLRECGAFYLDVDLNSAALGFKSETQLWMSVAPSQIQRTGEILASHQEIAFVAAMTGAANIGATAVCRDVREFYRYLTTKVASLKAIQQIETAPVIRTIKRGATLVT</sequence>
<dbReference type="SUPFAM" id="SSF54909">
    <property type="entry name" value="Dimeric alpha+beta barrel"/>
    <property type="match status" value="1"/>
</dbReference>
<dbReference type="GO" id="GO:0005829">
    <property type="term" value="C:cytosol"/>
    <property type="evidence" value="ECO:0007669"/>
    <property type="project" value="TreeGrafter"/>
</dbReference>
<dbReference type="Pfam" id="PF01037">
    <property type="entry name" value="AsnC_trans_reg"/>
    <property type="match status" value="1"/>
</dbReference>
<dbReference type="PANTHER" id="PTHR30154">
    <property type="entry name" value="LEUCINE-RESPONSIVE REGULATORY PROTEIN"/>
    <property type="match status" value="1"/>
</dbReference>